<feature type="chain" id="PRO_5034775748" evidence="1">
    <location>
        <begin position="23"/>
        <end position="197"/>
    </location>
</feature>
<evidence type="ECO:0000313" key="4">
    <source>
        <dbReference type="Proteomes" id="UP000236725"/>
    </source>
</evidence>
<organism evidence="3 4">
    <name type="scientific">Parabacteroides chinchillae</name>
    <dbReference type="NCBI Taxonomy" id="871327"/>
    <lineage>
        <taxon>Bacteria</taxon>
        <taxon>Pseudomonadati</taxon>
        <taxon>Bacteroidota</taxon>
        <taxon>Bacteroidia</taxon>
        <taxon>Bacteroidales</taxon>
        <taxon>Tannerellaceae</taxon>
        <taxon>Parabacteroides</taxon>
    </lineage>
</organism>
<keyword evidence="1" id="KW-0732">Signal</keyword>
<dbReference type="RefSeq" id="WP_103982853.1">
    <property type="nucleotide sequence ID" value="NZ_FNVS01000005.1"/>
</dbReference>
<dbReference type="EMBL" id="FNVS01000005">
    <property type="protein sequence ID" value="SEF71258.1"/>
    <property type="molecule type" value="Genomic_DNA"/>
</dbReference>
<dbReference type="Proteomes" id="UP000236725">
    <property type="component" value="Unassembled WGS sequence"/>
</dbReference>
<dbReference type="Pfam" id="PF12702">
    <property type="entry name" value="Lipocalin_3"/>
    <property type="match status" value="1"/>
</dbReference>
<dbReference type="InterPro" id="IPR024311">
    <property type="entry name" value="Lipocalin-like"/>
</dbReference>
<feature type="domain" description="Lipocalin-like" evidence="2">
    <location>
        <begin position="104"/>
        <end position="185"/>
    </location>
</feature>
<evidence type="ECO:0000313" key="3">
    <source>
        <dbReference type="EMBL" id="SEF71258.1"/>
    </source>
</evidence>
<protein>
    <submittedName>
        <fullName evidence="3">Lipocalin-like</fullName>
    </submittedName>
</protein>
<name>A0A8G2F4J3_9BACT</name>
<feature type="signal peptide" evidence="1">
    <location>
        <begin position="1"/>
        <end position="22"/>
    </location>
</feature>
<sequence>MKKNICIASIIIASVFSMTACKQNTESKTINGTVLDASMNNIVLTTSDGSTVDISTMDTSPEKVPGVLIDDSVKVTCIEKDMDGTKVLTATGLTILRHSPYYYIQGTWVEPNPINAQEVQGFTLNQDGTAQSVNMATLDINGWSLDGMHLQLNYKSIGNRMTFNGIDTLSIDKIDADSLVLSQNGAIAWRLSREKEE</sequence>
<accession>A0A8G2F4J3</accession>
<dbReference type="PROSITE" id="PS51257">
    <property type="entry name" value="PROKAR_LIPOPROTEIN"/>
    <property type="match status" value="1"/>
</dbReference>
<gene>
    <name evidence="3" type="ORF">SAMN05444001_10587</name>
</gene>
<dbReference type="Gene3D" id="2.40.128.280">
    <property type="match status" value="1"/>
</dbReference>
<dbReference type="AlphaFoldDB" id="A0A8G2F4J3"/>
<keyword evidence="4" id="KW-1185">Reference proteome</keyword>
<evidence type="ECO:0000259" key="2">
    <source>
        <dbReference type="Pfam" id="PF12702"/>
    </source>
</evidence>
<proteinExistence type="predicted"/>
<reference evidence="3 4" key="1">
    <citation type="submission" date="2016-10" db="EMBL/GenBank/DDBJ databases">
        <authorList>
            <person name="Varghese N."/>
            <person name="Submissions S."/>
        </authorList>
    </citation>
    <scope>NUCLEOTIDE SEQUENCE [LARGE SCALE GENOMIC DNA]</scope>
    <source>
        <strain evidence="3 4">DSM 29073</strain>
    </source>
</reference>
<evidence type="ECO:0000256" key="1">
    <source>
        <dbReference type="SAM" id="SignalP"/>
    </source>
</evidence>
<comment type="caution">
    <text evidence="3">The sequence shown here is derived from an EMBL/GenBank/DDBJ whole genome shotgun (WGS) entry which is preliminary data.</text>
</comment>